<name>A0ABY8MJ55_9SPIO</name>
<dbReference type="Pfam" id="PF01344">
    <property type="entry name" value="Kelch_1"/>
    <property type="match status" value="1"/>
</dbReference>
<evidence type="ECO:0000313" key="4">
    <source>
        <dbReference type="Proteomes" id="UP001228690"/>
    </source>
</evidence>
<dbReference type="Gene3D" id="2.120.10.80">
    <property type="entry name" value="Kelch-type beta propeller"/>
    <property type="match status" value="2"/>
</dbReference>
<proteinExistence type="predicted"/>
<dbReference type="PROSITE" id="PS51257">
    <property type="entry name" value="PROKAR_LIPOPROTEIN"/>
    <property type="match status" value="1"/>
</dbReference>
<evidence type="ECO:0000256" key="1">
    <source>
        <dbReference type="ARBA" id="ARBA00022441"/>
    </source>
</evidence>
<keyword evidence="1" id="KW-0880">Kelch repeat</keyword>
<dbReference type="InterPro" id="IPR051568">
    <property type="entry name" value="LZTR1/Attractin"/>
</dbReference>
<sequence length="351" mass="37912">MKQRDRRLTDLQNFPSLLPSLLFFLGFFLLACNGLGDSTPSGDPPSPGTKTKTWTEVTGSAGFSGREGSAAVVLNKEIFVIGGSDPTLLQDRLWRSTDYGATWTEITTTGSVVFSPRWRHAAIVFKGEIFVIGGYDGEDNNGMDLSDKSKDVNDVWKSADGVTWTEVTANAAFSIRRGHATVVLNNEIFIIGGFTNDGKINDVWKSADGAVWTQVASSTVLPARWGHKAVVLNDEIFVIGGSDGTVLNDVWKSADGVTWTQVTGDGKLPARRDHEAVVLNGEIFVIGGSTAIPGAISNEVWKSADGATWTQVRSTTAFPARSLHAAVVLNDEIFVIGGLDTLWKNDVWAYR</sequence>
<gene>
    <name evidence="3" type="ORF">P0082_03820</name>
</gene>
<dbReference type="PANTHER" id="PTHR46376:SF1">
    <property type="entry name" value="LEUCINE-ZIPPER-LIKE TRANSCRIPTIONAL REGULATOR 1"/>
    <property type="match status" value="1"/>
</dbReference>
<evidence type="ECO:0000256" key="2">
    <source>
        <dbReference type="ARBA" id="ARBA00022737"/>
    </source>
</evidence>
<protein>
    <submittedName>
        <fullName evidence="3">Kelch repeat-containing protein</fullName>
    </submittedName>
</protein>
<dbReference type="RefSeq" id="WP_326928202.1">
    <property type="nucleotide sequence ID" value="NZ_CP123443.1"/>
</dbReference>
<reference evidence="3 4" key="1">
    <citation type="submission" date="2023-04" db="EMBL/GenBank/DDBJ databases">
        <title>Spirochaete genome identified in red abalone sample constitutes a novel genus.</title>
        <authorList>
            <person name="Sharma S.P."/>
            <person name="Purcell C.M."/>
            <person name="Hyde J.R."/>
            <person name="Severin A.J."/>
        </authorList>
    </citation>
    <scope>NUCLEOTIDE SEQUENCE [LARGE SCALE GENOMIC DNA]</scope>
    <source>
        <strain evidence="3 4">SP-2023</strain>
    </source>
</reference>
<dbReference type="SUPFAM" id="SSF117281">
    <property type="entry name" value="Kelch motif"/>
    <property type="match status" value="2"/>
</dbReference>
<dbReference type="PANTHER" id="PTHR46376">
    <property type="entry name" value="LEUCINE-ZIPPER-LIKE TRANSCRIPTIONAL REGULATOR 1"/>
    <property type="match status" value="1"/>
</dbReference>
<dbReference type="CDD" id="cd15482">
    <property type="entry name" value="Sialidase_non-viral"/>
    <property type="match status" value="1"/>
</dbReference>
<dbReference type="Proteomes" id="UP001228690">
    <property type="component" value="Chromosome"/>
</dbReference>
<dbReference type="Pfam" id="PF24681">
    <property type="entry name" value="Kelch_KLHDC2_KLHL20_DRC7"/>
    <property type="match status" value="1"/>
</dbReference>
<dbReference type="InterPro" id="IPR015915">
    <property type="entry name" value="Kelch-typ_b-propeller"/>
</dbReference>
<keyword evidence="4" id="KW-1185">Reference proteome</keyword>
<dbReference type="InterPro" id="IPR006652">
    <property type="entry name" value="Kelch_1"/>
</dbReference>
<evidence type="ECO:0000313" key="3">
    <source>
        <dbReference type="EMBL" id="WGK69997.1"/>
    </source>
</evidence>
<keyword evidence="2" id="KW-0677">Repeat</keyword>
<dbReference type="EMBL" id="CP123443">
    <property type="protein sequence ID" value="WGK69997.1"/>
    <property type="molecule type" value="Genomic_DNA"/>
</dbReference>
<accession>A0ABY8MJ55</accession>
<organism evidence="3 4">
    <name type="scientific">Candidatus Haliotispira prima</name>
    <dbReference type="NCBI Taxonomy" id="3034016"/>
    <lineage>
        <taxon>Bacteria</taxon>
        <taxon>Pseudomonadati</taxon>
        <taxon>Spirochaetota</taxon>
        <taxon>Spirochaetia</taxon>
        <taxon>Spirochaetales</taxon>
        <taxon>Spirochaetaceae</taxon>
        <taxon>Candidatus Haliotispira</taxon>
    </lineage>
</organism>